<dbReference type="Pfam" id="PF00561">
    <property type="entry name" value="Abhydrolase_1"/>
    <property type="match status" value="1"/>
</dbReference>
<dbReference type="EMBL" id="JAPEVA010000049">
    <property type="protein sequence ID" value="KAJ4403673.1"/>
    <property type="molecule type" value="Genomic_DNA"/>
</dbReference>
<dbReference type="PANTHER" id="PTHR43798">
    <property type="entry name" value="MONOACYLGLYCEROL LIPASE"/>
    <property type="match status" value="1"/>
</dbReference>
<sequence>MPDFTLETDHGVICITDTGLKNDAPAILLIHGNSSSSKIFRHMFESPNLTSKYRLITFDLPGHGASSNAPNPGRSYTMSGYADLAVHILSHLNIRSVVVFGWSLGGHIALEMVDKLERLRRADEGGNKGARESGKGGIELKGLILTGTPPSLGLDQVVKAFKIPIDIKQGEGEENLMAKVHWTYEQAERIARSSAPGGHAQLFEQWMLDDAIRTDGRARMVMFDAFVGGRGVDQVGVVEGSEVSIAVINGSEEPFVDLEYVDGLEWGRLWKGECVKMEGLKHTPFWEDPVGFERLLLEFLGDCEKEG</sequence>
<gene>
    <name evidence="2" type="ORF">N0V91_006373</name>
</gene>
<dbReference type="GO" id="GO:0016020">
    <property type="term" value="C:membrane"/>
    <property type="evidence" value="ECO:0007669"/>
    <property type="project" value="TreeGrafter"/>
</dbReference>
<organism evidence="2 3">
    <name type="scientific">Didymella pomorum</name>
    <dbReference type="NCBI Taxonomy" id="749634"/>
    <lineage>
        <taxon>Eukaryota</taxon>
        <taxon>Fungi</taxon>
        <taxon>Dikarya</taxon>
        <taxon>Ascomycota</taxon>
        <taxon>Pezizomycotina</taxon>
        <taxon>Dothideomycetes</taxon>
        <taxon>Pleosporomycetidae</taxon>
        <taxon>Pleosporales</taxon>
        <taxon>Pleosporineae</taxon>
        <taxon>Didymellaceae</taxon>
        <taxon>Didymella</taxon>
    </lineage>
</organism>
<accession>A0A9W8ZCK0</accession>
<dbReference type="InterPro" id="IPR000073">
    <property type="entry name" value="AB_hydrolase_1"/>
</dbReference>
<dbReference type="InterPro" id="IPR029058">
    <property type="entry name" value="AB_hydrolase_fold"/>
</dbReference>
<dbReference type="AlphaFoldDB" id="A0A9W8ZCK0"/>
<evidence type="ECO:0000313" key="2">
    <source>
        <dbReference type="EMBL" id="KAJ4403673.1"/>
    </source>
</evidence>
<proteinExistence type="predicted"/>
<evidence type="ECO:0000259" key="1">
    <source>
        <dbReference type="Pfam" id="PF00561"/>
    </source>
</evidence>
<dbReference type="Gene3D" id="3.40.50.1820">
    <property type="entry name" value="alpha/beta hydrolase"/>
    <property type="match status" value="1"/>
</dbReference>
<reference evidence="2" key="1">
    <citation type="submission" date="2022-10" db="EMBL/GenBank/DDBJ databases">
        <title>Tapping the CABI collections for fungal endophytes: first genome assemblies for Collariella, Neodidymelliopsis, Ascochyta clinopodiicola, Didymella pomorum, Didymosphaeria variabile, Neocosmospora piperis and Neocucurbitaria cava.</title>
        <authorList>
            <person name="Hill R."/>
        </authorList>
    </citation>
    <scope>NUCLEOTIDE SEQUENCE</scope>
    <source>
        <strain evidence="2">IMI 355091</strain>
    </source>
</reference>
<dbReference type="PANTHER" id="PTHR43798:SF33">
    <property type="entry name" value="HYDROLASE, PUTATIVE (AFU_ORTHOLOGUE AFUA_2G14860)-RELATED"/>
    <property type="match status" value="1"/>
</dbReference>
<comment type="caution">
    <text evidence="2">The sequence shown here is derived from an EMBL/GenBank/DDBJ whole genome shotgun (WGS) entry which is preliminary data.</text>
</comment>
<feature type="domain" description="AB hydrolase-1" evidence="1">
    <location>
        <begin position="25"/>
        <end position="114"/>
    </location>
</feature>
<keyword evidence="3" id="KW-1185">Reference proteome</keyword>
<evidence type="ECO:0000313" key="3">
    <source>
        <dbReference type="Proteomes" id="UP001140510"/>
    </source>
</evidence>
<dbReference type="OrthoDB" id="8119704at2759"/>
<name>A0A9W8ZCK0_9PLEO</name>
<dbReference type="InterPro" id="IPR050266">
    <property type="entry name" value="AB_hydrolase_sf"/>
</dbReference>
<dbReference type="Proteomes" id="UP001140510">
    <property type="component" value="Unassembled WGS sequence"/>
</dbReference>
<dbReference type="SUPFAM" id="SSF53474">
    <property type="entry name" value="alpha/beta-Hydrolases"/>
    <property type="match status" value="1"/>
</dbReference>
<protein>
    <recommendedName>
        <fullName evidence="1">AB hydrolase-1 domain-containing protein</fullName>
    </recommendedName>
</protein>